<evidence type="ECO:0000313" key="8">
    <source>
        <dbReference type="Proteomes" id="UP000261560"/>
    </source>
</evidence>
<proteinExistence type="inferred from homology"/>
<feature type="region of interest" description="Disordered" evidence="6">
    <location>
        <begin position="16"/>
        <end position="37"/>
    </location>
</feature>
<comment type="subcellular location">
    <subcellularLocation>
        <location evidence="1">Cytoplasm</location>
        <location evidence="1">Cytoskeleton</location>
    </subcellularLocation>
</comment>
<dbReference type="Ensembl" id="ENSOMET00000022793.1">
    <property type="protein sequence ID" value="ENSOMEP00000031495.1"/>
    <property type="gene ID" value="ENSOMEG00000016288.1"/>
</dbReference>
<keyword evidence="5" id="KW-0206">Cytoskeleton</keyword>
<dbReference type="AlphaFoldDB" id="A0A3B3DQ63"/>
<name>A0A3B3DQ63_ORYME</name>
<keyword evidence="8" id="KW-1185">Reference proteome</keyword>
<dbReference type="GO" id="GO:0061182">
    <property type="term" value="P:negative regulation of chondrocyte development"/>
    <property type="evidence" value="ECO:0007669"/>
    <property type="project" value="TreeGrafter"/>
</dbReference>
<dbReference type="Proteomes" id="UP000261560">
    <property type="component" value="Unplaced"/>
</dbReference>
<evidence type="ECO:0000313" key="7">
    <source>
        <dbReference type="Ensembl" id="ENSOMEP00000031495.1"/>
    </source>
</evidence>
<reference evidence="7" key="2">
    <citation type="submission" date="2025-09" db="UniProtKB">
        <authorList>
            <consortium name="Ensembl"/>
        </authorList>
    </citation>
    <scope>IDENTIFICATION</scope>
</reference>
<dbReference type="PANTHER" id="PTHR31848:SF0">
    <property type="entry name" value="REFILIN-A"/>
    <property type="match status" value="1"/>
</dbReference>
<evidence type="ECO:0000256" key="3">
    <source>
        <dbReference type="ARBA" id="ARBA00011189"/>
    </source>
</evidence>
<dbReference type="GO" id="GO:0031005">
    <property type="term" value="F:filamin binding"/>
    <property type="evidence" value="ECO:0007669"/>
    <property type="project" value="InterPro"/>
</dbReference>
<evidence type="ECO:0000256" key="4">
    <source>
        <dbReference type="ARBA" id="ARBA00022490"/>
    </source>
</evidence>
<dbReference type="GO" id="GO:1900158">
    <property type="term" value="P:negative regulation of bone mineralization involved in bone maturation"/>
    <property type="evidence" value="ECO:0007669"/>
    <property type="project" value="TreeGrafter"/>
</dbReference>
<dbReference type="InterPro" id="IPR028215">
    <property type="entry name" value="Refilin"/>
</dbReference>
<comment type="subunit">
    <text evidence="3">Interacts with FLNA and FLNB.</text>
</comment>
<evidence type="ECO:0000256" key="5">
    <source>
        <dbReference type="ARBA" id="ARBA00023212"/>
    </source>
</evidence>
<dbReference type="GeneTree" id="ENSGT00390000016836"/>
<dbReference type="GO" id="GO:0032432">
    <property type="term" value="C:actin filament bundle"/>
    <property type="evidence" value="ECO:0007669"/>
    <property type="project" value="TreeGrafter"/>
</dbReference>
<dbReference type="PaxDb" id="30732-ENSOMEP00000031495"/>
<sequence length="261" mass="28765">MVGHLHLQAMDDSLKGKNREGLLDSPDSGLPPSPSPPFCSLSPALLESRSGSCTTPVESHHGFYKKESREGKLLPYLLLNSTGADLRARMQPVIYGESIEVNPKPVQFTSEVRLRQTLQGSGVLQPRSYTHLLQRDGGGSGELHLEELQEPSLLGAPAEACQLPKHHHHLPKERQEHLPHHAQLQSHGLPPLVHLYGAAAVQRGQQPLHHLHRGPVEPGRQRKQILLVLVSVPTFSFSSWELGKAHTEREVPGAPTLKHFP</sequence>
<evidence type="ECO:0000256" key="2">
    <source>
        <dbReference type="ARBA" id="ARBA00009886"/>
    </source>
</evidence>
<accession>A0A3B3DQ63</accession>
<organism evidence="7 8">
    <name type="scientific">Oryzias melastigma</name>
    <name type="common">Marine medaka</name>
    <dbReference type="NCBI Taxonomy" id="30732"/>
    <lineage>
        <taxon>Eukaryota</taxon>
        <taxon>Metazoa</taxon>
        <taxon>Chordata</taxon>
        <taxon>Craniata</taxon>
        <taxon>Vertebrata</taxon>
        <taxon>Euteleostomi</taxon>
        <taxon>Actinopterygii</taxon>
        <taxon>Neopterygii</taxon>
        <taxon>Teleostei</taxon>
        <taxon>Neoteleostei</taxon>
        <taxon>Acanthomorphata</taxon>
        <taxon>Ovalentaria</taxon>
        <taxon>Atherinomorphae</taxon>
        <taxon>Beloniformes</taxon>
        <taxon>Adrianichthyidae</taxon>
        <taxon>Oryziinae</taxon>
        <taxon>Oryzias</taxon>
    </lineage>
</organism>
<comment type="similarity">
    <text evidence="2">Belongs to the Refilin family.</text>
</comment>
<reference evidence="7" key="1">
    <citation type="submission" date="2025-08" db="UniProtKB">
        <authorList>
            <consortium name="Ensembl"/>
        </authorList>
    </citation>
    <scope>IDENTIFICATION</scope>
</reference>
<dbReference type="GO" id="GO:0048705">
    <property type="term" value="P:skeletal system morphogenesis"/>
    <property type="evidence" value="ECO:0007669"/>
    <property type="project" value="TreeGrafter"/>
</dbReference>
<protein>
    <submittedName>
        <fullName evidence="7">Refilin A</fullName>
    </submittedName>
</protein>
<evidence type="ECO:0000256" key="6">
    <source>
        <dbReference type="SAM" id="MobiDB-lite"/>
    </source>
</evidence>
<dbReference type="Pfam" id="PF15068">
    <property type="entry name" value="FAM101"/>
    <property type="match status" value="1"/>
</dbReference>
<keyword evidence="4" id="KW-0963">Cytoplasm</keyword>
<dbReference type="GO" id="GO:0061572">
    <property type="term" value="P:actin filament bundle organization"/>
    <property type="evidence" value="ECO:0007669"/>
    <property type="project" value="InterPro"/>
</dbReference>
<dbReference type="PANTHER" id="PTHR31848">
    <property type="match status" value="1"/>
</dbReference>
<evidence type="ECO:0000256" key="1">
    <source>
        <dbReference type="ARBA" id="ARBA00004245"/>
    </source>
</evidence>